<organism evidence="2 3">
    <name type="scientific">Panagrolaimus davidi</name>
    <dbReference type="NCBI Taxonomy" id="227884"/>
    <lineage>
        <taxon>Eukaryota</taxon>
        <taxon>Metazoa</taxon>
        <taxon>Ecdysozoa</taxon>
        <taxon>Nematoda</taxon>
        <taxon>Chromadorea</taxon>
        <taxon>Rhabditida</taxon>
        <taxon>Tylenchina</taxon>
        <taxon>Panagrolaimomorpha</taxon>
        <taxon>Panagrolaimoidea</taxon>
        <taxon>Panagrolaimidae</taxon>
        <taxon>Panagrolaimus</taxon>
    </lineage>
</organism>
<dbReference type="Proteomes" id="UP000887578">
    <property type="component" value="Unplaced"/>
</dbReference>
<dbReference type="AlphaFoldDB" id="A0A914PJ89"/>
<accession>A0A914PJ89</accession>
<proteinExistence type="predicted"/>
<dbReference type="GO" id="GO:0032230">
    <property type="term" value="P:positive regulation of synaptic transmission, GABAergic"/>
    <property type="evidence" value="ECO:0007669"/>
    <property type="project" value="TreeGrafter"/>
</dbReference>
<protein>
    <submittedName>
        <fullName evidence="3">Uncharacterized protein</fullName>
    </submittedName>
</protein>
<keyword evidence="2" id="KW-1185">Reference proteome</keyword>
<name>A0A914PJ89_9BILA</name>
<dbReference type="InterPro" id="IPR028823">
    <property type="entry name" value="NALCN"/>
</dbReference>
<dbReference type="GO" id="GO:0005886">
    <property type="term" value="C:plasma membrane"/>
    <property type="evidence" value="ECO:0007669"/>
    <property type="project" value="TreeGrafter"/>
</dbReference>
<evidence type="ECO:0000313" key="3">
    <source>
        <dbReference type="WBParaSite" id="PDA_v2.g18447.t1"/>
    </source>
</evidence>
<dbReference type="GO" id="GO:0005261">
    <property type="term" value="F:monoatomic cation channel activity"/>
    <property type="evidence" value="ECO:0007669"/>
    <property type="project" value="InterPro"/>
</dbReference>
<dbReference type="GO" id="GO:0032224">
    <property type="term" value="P:positive regulation of synaptic transmission, cholinergic"/>
    <property type="evidence" value="ECO:0007669"/>
    <property type="project" value="TreeGrafter"/>
</dbReference>
<feature type="region of interest" description="Disordered" evidence="1">
    <location>
        <begin position="144"/>
        <end position="165"/>
    </location>
</feature>
<reference evidence="3" key="1">
    <citation type="submission" date="2022-11" db="UniProtKB">
        <authorList>
            <consortium name="WormBaseParasite"/>
        </authorList>
    </citation>
    <scope>IDENTIFICATION</scope>
</reference>
<evidence type="ECO:0000313" key="2">
    <source>
        <dbReference type="Proteomes" id="UP000887578"/>
    </source>
</evidence>
<sequence>MGNRKTLLRSIEPLIRKRPISITARHVGELTMKANVDALIRSSMKQPSLTMQTSVRGKPMSFYDTMAENGDIGRAVESNIRRDVKQGEIDIRALQQKQQLAEMTRTRIEKDMRENHPYFDRPLFAVGRDSVLRRYCQKMANARYDPSGDGMNGSKAAQRRYKQIQ</sequence>
<evidence type="ECO:0000256" key="1">
    <source>
        <dbReference type="SAM" id="MobiDB-lite"/>
    </source>
</evidence>
<dbReference type="PANTHER" id="PTHR46141:SF1">
    <property type="entry name" value="SODIUM LEAK CHANNEL NALCN"/>
    <property type="match status" value="1"/>
</dbReference>
<dbReference type="PANTHER" id="PTHR46141">
    <property type="entry name" value="SODIUM LEAK CHANNEL NON-SELECTIVE PROTEIN"/>
    <property type="match status" value="1"/>
</dbReference>
<dbReference type="WBParaSite" id="PDA_v2.g18447.t1">
    <property type="protein sequence ID" value="PDA_v2.g18447.t1"/>
    <property type="gene ID" value="PDA_v2.g18447"/>
</dbReference>